<reference evidence="2" key="1">
    <citation type="submission" date="2015-07" db="EMBL/GenBank/DDBJ databases">
        <authorList>
            <person name="Ju K.-S."/>
            <person name="Doroghazi J.R."/>
            <person name="Metcalf W.W."/>
        </authorList>
    </citation>
    <scope>NUCLEOTIDE SEQUENCE [LARGE SCALE GENOMIC DNA]</scope>
    <source>
        <strain evidence="2">NRRL ISP-5002</strain>
    </source>
</reference>
<sequence length="240" mass="27207">MTTTPGSAPADRPEHFHRFLLLGRKRLFFYHLAQYDPKSGHDYQAVFSFTVKDDGELKTRYLEDLAKNEHKRVFHSLRCPHRFELPELRNGKEFTAHLERVVVEENGSRTFQTLTTAETPVECKKEDVLSFRKLGGRPYPGSLTYLVCGEGDEIHLAHHLAARPNWDEAVTVTTAEAIDPAALQKFPTLVIGSIRDAHGTLVESPLKKGQQFQGRLRGTGLTVDFTVGRQGWWNHTSLND</sequence>
<gene>
    <name evidence="1" type="ORF">ADL29_39345</name>
</gene>
<dbReference type="AlphaFoldDB" id="A0A0N0GUZ0"/>
<accession>A0A0N0GUZ0</accession>
<dbReference type="EMBL" id="LGKG01000207">
    <property type="protein sequence ID" value="KPC58490.1"/>
    <property type="molecule type" value="Genomic_DNA"/>
</dbReference>
<dbReference type="RefSeq" id="WP_053928245.1">
    <property type="nucleotide sequence ID" value="NZ_LGKG01000207.1"/>
</dbReference>
<evidence type="ECO:0000313" key="2">
    <source>
        <dbReference type="Proteomes" id="UP000037982"/>
    </source>
</evidence>
<proteinExistence type="predicted"/>
<dbReference type="Proteomes" id="UP000037982">
    <property type="component" value="Unassembled WGS sequence"/>
</dbReference>
<name>A0A0N0GUZ0_9ACTN</name>
<dbReference type="PATRIC" id="fig|66876.3.peg.8636"/>
<comment type="caution">
    <text evidence="1">The sequence shown here is derived from an EMBL/GenBank/DDBJ whole genome shotgun (WGS) entry which is preliminary data.</text>
</comment>
<evidence type="ECO:0000313" key="1">
    <source>
        <dbReference type="EMBL" id="KPC58490.1"/>
    </source>
</evidence>
<keyword evidence="2" id="KW-1185">Reference proteome</keyword>
<organism evidence="1 2">
    <name type="scientific">Streptomyces chattanoogensis</name>
    <dbReference type="NCBI Taxonomy" id="66876"/>
    <lineage>
        <taxon>Bacteria</taxon>
        <taxon>Bacillati</taxon>
        <taxon>Actinomycetota</taxon>
        <taxon>Actinomycetes</taxon>
        <taxon>Kitasatosporales</taxon>
        <taxon>Streptomycetaceae</taxon>
        <taxon>Streptomyces</taxon>
    </lineage>
</organism>
<protein>
    <submittedName>
        <fullName evidence="1">Uncharacterized protein</fullName>
    </submittedName>
</protein>